<dbReference type="PANTHER" id="PTHR23247:SF2">
    <property type="entry name" value="COILED-COIL DOMAIN-CONTAINING PROTEIN 34"/>
    <property type="match status" value="1"/>
</dbReference>
<gene>
    <name evidence="3" type="primary">Dwil\GK14686</name>
    <name evidence="3" type="ORF">Dwil_GK14686</name>
</gene>
<feature type="domain" description="Coiled-coil" evidence="2">
    <location>
        <begin position="224"/>
        <end position="383"/>
    </location>
</feature>
<dbReference type="InterPro" id="IPR025259">
    <property type="entry name" value="CCDC34/181"/>
</dbReference>
<evidence type="ECO:0000259" key="2">
    <source>
        <dbReference type="Pfam" id="PF13904"/>
    </source>
</evidence>
<dbReference type="OMA" id="MCSWEEE"/>
<proteinExistence type="predicted"/>
<dbReference type="OrthoDB" id="6591885at2759"/>
<dbReference type="AlphaFoldDB" id="B4MV45"/>
<dbReference type="Proteomes" id="UP000007798">
    <property type="component" value="Unassembled WGS sequence"/>
</dbReference>
<dbReference type="HOGENOM" id="CLU_706502_0_0_1"/>
<organism evidence="3 4">
    <name type="scientific">Drosophila willistoni</name>
    <name type="common">Fruit fly</name>
    <dbReference type="NCBI Taxonomy" id="7260"/>
    <lineage>
        <taxon>Eukaryota</taxon>
        <taxon>Metazoa</taxon>
        <taxon>Ecdysozoa</taxon>
        <taxon>Arthropoda</taxon>
        <taxon>Hexapoda</taxon>
        <taxon>Insecta</taxon>
        <taxon>Pterygota</taxon>
        <taxon>Neoptera</taxon>
        <taxon>Endopterygota</taxon>
        <taxon>Diptera</taxon>
        <taxon>Brachycera</taxon>
        <taxon>Muscomorpha</taxon>
        <taxon>Ephydroidea</taxon>
        <taxon>Drosophilidae</taxon>
        <taxon>Drosophila</taxon>
        <taxon>Sophophora</taxon>
    </lineage>
</organism>
<dbReference type="EMBL" id="CH963857">
    <property type="protein sequence ID" value="EDW76390.1"/>
    <property type="molecule type" value="Genomic_DNA"/>
</dbReference>
<dbReference type="STRING" id="7260.B4MV45"/>
<dbReference type="eggNOG" id="ENOG502RRPQ">
    <property type="taxonomic scope" value="Eukaryota"/>
</dbReference>
<evidence type="ECO:0000313" key="4">
    <source>
        <dbReference type="Proteomes" id="UP000007798"/>
    </source>
</evidence>
<protein>
    <recommendedName>
        <fullName evidence="2">Coiled-coil domain-containing protein</fullName>
    </recommendedName>
</protein>
<sequence length="385" mass="44656">MAFLGRLNSVGDLVDFEVFNGSRSKIQQPQHPAPVFAEINEVSISPKNHMQRKCSRTFVKTYESSEGCVSRHMPGSPSTVRYVPGSVSASDINSMAETETSTLRCCSSDSTDSTEVMETETETETLHLMSAASETRNNLLERQPLEQTNHLSCDEVDLDLDLDKDSNTSMCSWEEALSRQPLHSQTDSQSIQVPSLALQSEGTSVSYQHHYCMDQLKLNRPAGEAYDNWLSAKRRQVQYKQQAARDWKEQQKQNTALRQQLSEQRYREWCKRKTEQSRRRQTQSERNNGHIITPQRTDTDANVRYLHAWELQKLKQAEQRRQQQEMLALRREKEKFQRKQKSEQAFQQWMKNVHQRPKPVPLNQGLKTLRGTISHIYINPNEWVN</sequence>
<dbReference type="PANTHER" id="PTHR23247">
    <property type="entry name" value="NY-REN-41 ANTIGEN L15 -RELATED"/>
    <property type="match status" value="1"/>
</dbReference>
<accession>B4MV45</accession>
<dbReference type="Pfam" id="PF13904">
    <property type="entry name" value="CCDC34"/>
    <property type="match status" value="1"/>
</dbReference>
<keyword evidence="4" id="KW-1185">Reference proteome</keyword>
<feature type="region of interest" description="Disordered" evidence="1">
    <location>
        <begin position="271"/>
        <end position="296"/>
    </location>
</feature>
<dbReference type="KEGG" id="dwi:6642106"/>
<name>B4MV45_DROWI</name>
<evidence type="ECO:0000256" key="1">
    <source>
        <dbReference type="SAM" id="MobiDB-lite"/>
    </source>
</evidence>
<evidence type="ECO:0000313" key="3">
    <source>
        <dbReference type="EMBL" id="EDW76390.1"/>
    </source>
</evidence>
<dbReference type="PhylomeDB" id="B4MV45"/>
<dbReference type="InterPro" id="IPR045323">
    <property type="entry name" value="CCDC34"/>
</dbReference>
<dbReference type="InParanoid" id="B4MV45"/>
<dbReference type="SMR" id="B4MV45"/>
<reference evidence="3 4" key="1">
    <citation type="journal article" date="2007" name="Nature">
        <title>Evolution of genes and genomes on the Drosophila phylogeny.</title>
        <authorList>
            <consortium name="Drosophila 12 Genomes Consortium"/>
            <person name="Clark A.G."/>
            <person name="Eisen M.B."/>
            <person name="Smith D.R."/>
            <person name="Bergman C.M."/>
            <person name="Oliver B."/>
            <person name="Markow T.A."/>
            <person name="Kaufman T.C."/>
            <person name="Kellis M."/>
            <person name="Gelbart W."/>
            <person name="Iyer V.N."/>
            <person name="Pollard D.A."/>
            <person name="Sackton T.B."/>
            <person name="Larracuente A.M."/>
            <person name="Singh N.D."/>
            <person name="Abad J.P."/>
            <person name="Abt D.N."/>
            <person name="Adryan B."/>
            <person name="Aguade M."/>
            <person name="Akashi H."/>
            <person name="Anderson W.W."/>
            <person name="Aquadro C.F."/>
            <person name="Ardell D.H."/>
            <person name="Arguello R."/>
            <person name="Artieri C.G."/>
            <person name="Barbash D.A."/>
            <person name="Barker D."/>
            <person name="Barsanti P."/>
            <person name="Batterham P."/>
            <person name="Batzoglou S."/>
            <person name="Begun D."/>
            <person name="Bhutkar A."/>
            <person name="Blanco E."/>
            <person name="Bosak S.A."/>
            <person name="Bradley R.K."/>
            <person name="Brand A.D."/>
            <person name="Brent M.R."/>
            <person name="Brooks A.N."/>
            <person name="Brown R.H."/>
            <person name="Butlin R.K."/>
            <person name="Caggese C."/>
            <person name="Calvi B.R."/>
            <person name="Bernardo de Carvalho A."/>
            <person name="Caspi A."/>
            <person name="Castrezana S."/>
            <person name="Celniker S.E."/>
            <person name="Chang J.L."/>
            <person name="Chapple C."/>
            <person name="Chatterji S."/>
            <person name="Chinwalla A."/>
            <person name="Civetta A."/>
            <person name="Clifton S.W."/>
            <person name="Comeron J.M."/>
            <person name="Costello J.C."/>
            <person name="Coyne J.A."/>
            <person name="Daub J."/>
            <person name="David R.G."/>
            <person name="Delcher A.L."/>
            <person name="Delehaunty K."/>
            <person name="Do C.B."/>
            <person name="Ebling H."/>
            <person name="Edwards K."/>
            <person name="Eickbush T."/>
            <person name="Evans J.D."/>
            <person name="Filipski A."/>
            <person name="Findeiss S."/>
            <person name="Freyhult E."/>
            <person name="Fulton L."/>
            <person name="Fulton R."/>
            <person name="Garcia A.C."/>
            <person name="Gardiner A."/>
            <person name="Garfield D.A."/>
            <person name="Garvin B.E."/>
            <person name="Gibson G."/>
            <person name="Gilbert D."/>
            <person name="Gnerre S."/>
            <person name="Godfrey J."/>
            <person name="Good R."/>
            <person name="Gotea V."/>
            <person name="Gravely B."/>
            <person name="Greenberg A.J."/>
            <person name="Griffiths-Jones S."/>
            <person name="Gross S."/>
            <person name="Guigo R."/>
            <person name="Gustafson E.A."/>
            <person name="Haerty W."/>
            <person name="Hahn M.W."/>
            <person name="Halligan D.L."/>
            <person name="Halpern A.L."/>
            <person name="Halter G.M."/>
            <person name="Han M.V."/>
            <person name="Heger A."/>
            <person name="Hillier L."/>
            <person name="Hinrichs A.S."/>
            <person name="Holmes I."/>
            <person name="Hoskins R.A."/>
            <person name="Hubisz M.J."/>
            <person name="Hultmark D."/>
            <person name="Huntley M.A."/>
            <person name="Jaffe D.B."/>
            <person name="Jagadeeshan S."/>
            <person name="Jeck W.R."/>
            <person name="Johnson J."/>
            <person name="Jones C.D."/>
            <person name="Jordan W.C."/>
            <person name="Karpen G.H."/>
            <person name="Kataoka E."/>
            <person name="Keightley P.D."/>
            <person name="Kheradpour P."/>
            <person name="Kirkness E.F."/>
            <person name="Koerich L.B."/>
            <person name="Kristiansen K."/>
            <person name="Kudrna D."/>
            <person name="Kulathinal R.J."/>
            <person name="Kumar S."/>
            <person name="Kwok R."/>
            <person name="Lander E."/>
            <person name="Langley C.H."/>
            <person name="Lapoint R."/>
            <person name="Lazzaro B.P."/>
            <person name="Lee S.J."/>
            <person name="Levesque L."/>
            <person name="Li R."/>
            <person name="Lin C.F."/>
            <person name="Lin M.F."/>
            <person name="Lindblad-Toh K."/>
            <person name="Llopart A."/>
            <person name="Long M."/>
            <person name="Low L."/>
            <person name="Lozovsky E."/>
            <person name="Lu J."/>
            <person name="Luo M."/>
            <person name="Machado C.A."/>
            <person name="Makalowski W."/>
            <person name="Marzo M."/>
            <person name="Matsuda M."/>
            <person name="Matzkin L."/>
            <person name="McAllister B."/>
            <person name="McBride C.S."/>
            <person name="McKernan B."/>
            <person name="McKernan K."/>
            <person name="Mendez-Lago M."/>
            <person name="Minx P."/>
            <person name="Mollenhauer M.U."/>
            <person name="Montooth K."/>
            <person name="Mount S.M."/>
            <person name="Mu X."/>
            <person name="Myers E."/>
            <person name="Negre B."/>
            <person name="Newfeld S."/>
            <person name="Nielsen R."/>
            <person name="Noor M.A."/>
            <person name="O'Grady P."/>
            <person name="Pachter L."/>
            <person name="Papaceit M."/>
            <person name="Parisi M.J."/>
            <person name="Parisi M."/>
            <person name="Parts L."/>
            <person name="Pedersen J.S."/>
            <person name="Pesole G."/>
            <person name="Phillippy A.M."/>
            <person name="Ponting C.P."/>
            <person name="Pop M."/>
            <person name="Porcelli D."/>
            <person name="Powell J.R."/>
            <person name="Prohaska S."/>
            <person name="Pruitt K."/>
            <person name="Puig M."/>
            <person name="Quesneville H."/>
            <person name="Ram K.R."/>
            <person name="Rand D."/>
            <person name="Rasmussen M.D."/>
            <person name="Reed L.K."/>
            <person name="Reenan R."/>
            <person name="Reily A."/>
            <person name="Remington K.A."/>
            <person name="Rieger T.T."/>
            <person name="Ritchie M.G."/>
            <person name="Robin C."/>
            <person name="Rogers Y.H."/>
            <person name="Rohde C."/>
            <person name="Rozas J."/>
            <person name="Rubenfield M.J."/>
            <person name="Ruiz A."/>
            <person name="Russo S."/>
            <person name="Salzberg S.L."/>
            <person name="Sanchez-Gracia A."/>
            <person name="Saranga D.J."/>
            <person name="Sato H."/>
            <person name="Schaeffer S.W."/>
            <person name="Schatz M.C."/>
            <person name="Schlenke T."/>
            <person name="Schwartz R."/>
            <person name="Segarra C."/>
            <person name="Singh R.S."/>
            <person name="Sirot L."/>
            <person name="Sirota M."/>
            <person name="Sisneros N.B."/>
            <person name="Smith C.D."/>
            <person name="Smith T.F."/>
            <person name="Spieth J."/>
            <person name="Stage D.E."/>
            <person name="Stark A."/>
            <person name="Stephan W."/>
            <person name="Strausberg R.L."/>
            <person name="Strempel S."/>
            <person name="Sturgill D."/>
            <person name="Sutton G."/>
            <person name="Sutton G.G."/>
            <person name="Tao W."/>
            <person name="Teichmann S."/>
            <person name="Tobari Y.N."/>
            <person name="Tomimura Y."/>
            <person name="Tsolas J.M."/>
            <person name="Valente V.L."/>
            <person name="Venter E."/>
            <person name="Venter J.C."/>
            <person name="Vicario S."/>
            <person name="Vieira F.G."/>
            <person name="Vilella A.J."/>
            <person name="Villasante A."/>
            <person name="Walenz B."/>
            <person name="Wang J."/>
            <person name="Wasserman M."/>
            <person name="Watts T."/>
            <person name="Wilson D."/>
            <person name="Wilson R.K."/>
            <person name="Wing R.A."/>
            <person name="Wolfner M.F."/>
            <person name="Wong A."/>
            <person name="Wong G.K."/>
            <person name="Wu C.I."/>
            <person name="Wu G."/>
            <person name="Yamamoto D."/>
            <person name="Yang H.P."/>
            <person name="Yang S.P."/>
            <person name="Yorke J.A."/>
            <person name="Yoshida K."/>
            <person name="Zdobnov E."/>
            <person name="Zhang P."/>
            <person name="Zhang Y."/>
            <person name="Zimin A.V."/>
            <person name="Baldwin J."/>
            <person name="Abdouelleil A."/>
            <person name="Abdulkadir J."/>
            <person name="Abebe A."/>
            <person name="Abera B."/>
            <person name="Abreu J."/>
            <person name="Acer S.C."/>
            <person name="Aftuck L."/>
            <person name="Alexander A."/>
            <person name="An P."/>
            <person name="Anderson E."/>
            <person name="Anderson S."/>
            <person name="Arachi H."/>
            <person name="Azer M."/>
            <person name="Bachantsang P."/>
            <person name="Barry A."/>
            <person name="Bayul T."/>
            <person name="Berlin A."/>
            <person name="Bessette D."/>
            <person name="Bloom T."/>
            <person name="Blye J."/>
            <person name="Boguslavskiy L."/>
            <person name="Bonnet C."/>
            <person name="Boukhgalter B."/>
            <person name="Bourzgui I."/>
            <person name="Brown A."/>
            <person name="Cahill P."/>
            <person name="Channer S."/>
            <person name="Cheshatsang Y."/>
            <person name="Chuda L."/>
            <person name="Citroen M."/>
            <person name="Collymore A."/>
            <person name="Cooke P."/>
            <person name="Costello M."/>
            <person name="D'Aco K."/>
            <person name="Daza R."/>
            <person name="De Haan G."/>
            <person name="DeGray S."/>
            <person name="DeMaso C."/>
            <person name="Dhargay N."/>
            <person name="Dooley K."/>
            <person name="Dooley E."/>
            <person name="Doricent M."/>
            <person name="Dorje P."/>
            <person name="Dorjee K."/>
            <person name="Dupes A."/>
            <person name="Elong R."/>
            <person name="Falk J."/>
            <person name="Farina A."/>
            <person name="Faro S."/>
            <person name="Ferguson D."/>
            <person name="Fisher S."/>
            <person name="Foley C.D."/>
            <person name="Franke A."/>
            <person name="Friedrich D."/>
            <person name="Gadbois L."/>
            <person name="Gearin G."/>
            <person name="Gearin C.R."/>
            <person name="Giannoukos G."/>
            <person name="Goode T."/>
            <person name="Graham J."/>
            <person name="Grandbois E."/>
            <person name="Grewal S."/>
            <person name="Gyaltsen K."/>
            <person name="Hafez N."/>
            <person name="Hagos B."/>
            <person name="Hall J."/>
            <person name="Henson C."/>
            <person name="Hollinger A."/>
            <person name="Honan T."/>
            <person name="Huard M.D."/>
            <person name="Hughes L."/>
            <person name="Hurhula B."/>
            <person name="Husby M.E."/>
            <person name="Kamat A."/>
            <person name="Kanga B."/>
            <person name="Kashin S."/>
            <person name="Khazanovich D."/>
            <person name="Kisner P."/>
            <person name="Lance K."/>
            <person name="Lara M."/>
            <person name="Lee W."/>
            <person name="Lennon N."/>
            <person name="Letendre F."/>
            <person name="LeVine R."/>
            <person name="Lipovsky A."/>
            <person name="Liu X."/>
            <person name="Liu J."/>
            <person name="Liu S."/>
            <person name="Lokyitsang T."/>
            <person name="Lokyitsang Y."/>
            <person name="Lubonja R."/>
            <person name="Lui A."/>
            <person name="MacDonald P."/>
            <person name="Magnisalis V."/>
            <person name="Maru K."/>
            <person name="Matthews C."/>
            <person name="McCusker W."/>
            <person name="McDonough S."/>
            <person name="Mehta T."/>
            <person name="Meldrim J."/>
            <person name="Meneus L."/>
            <person name="Mihai O."/>
            <person name="Mihalev A."/>
            <person name="Mihova T."/>
            <person name="Mittelman R."/>
            <person name="Mlenga V."/>
            <person name="Montmayeur A."/>
            <person name="Mulrain L."/>
            <person name="Navidi A."/>
            <person name="Naylor J."/>
            <person name="Negash T."/>
            <person name="Nguyen T."/>
            <person name="Nguyen N."/>
            <person name="Nicol R."/>
            <person name="Norbu C."/>
            <person name="Norbu N."/>
            <person name="Novod N."/>
            <person name="O'Neill B."/>
            <person name="Osman S."/>
            <person name="Markiewicz E."/>
            <person name="Oyono O.L."/>
            <person name="Patti C."/>
            <person name="Phunkhang P."/>
            <person name="Pierre F."/>
            <person name="Priest M."/>
            <person name="Raghuraman S."/>
            <person name="Rege F."/>
            <person name="Reyes R."/>
            <person name="Rise C."/>
            <person name="Rogov P."/>
            <person name="Ross K."/>
            <person name="Ryan E."/>
            <person name="Settipalli S."/>
            <person name="Shea T."/>
            <person name="Sherpa N."/>
            <person name="Shi L."/>
            <person name="Shih D."/>
            <person name="Sparrow T."/>
            <person name="Spaulding J."/>
            <person name="Stalker J."/>
            <person name="Stange-Thomann N."/>
            <person name="Stavropoulos S."/>
            <person name="Stone C."/>
            <person name="Strader C."/>
            <person name="Tesfaye S."/>
            <person name="Thomson T."/>
            <person name="Thoulutsang Y."/>
            <person name="Thoulutsang D."/>
            <person name="Topham K."/>
            <person name="Topping I."/>
            <person name="Tsamla T."/>
            <person name="Vassiliev H."/>
            <person name="Vo A."/>
            <person name="Wangchuk T."/>
            <person name="Wangdi T."/>
            <person name="Weiand M."/>
            <person name="Wilkinson J."/>
            <person name="Wilson A."/>
            <person name="Yadav S."/>
            <person name="Young G."/>
            <person name="Yu Q."/>
            <person name="Zembek L."/>
            <person name="Zhong D."/>
            <person name="Zimmer A."/>
            <person name="Zwirko Z."/>
            <person name="Jaffe D.B."/>
            <person name="Alvarez P."/>
            <person name="Brockman W."/>
            <person name="Butler J."/>
            <person name="Chin C."/>
            <person name="Gnerre S."/>
            <person name="Grabherr M."/>
            <person name="Kleber M."/>
            <person name="Mauceli E."/>
            <person name="MacCallum I."/>
        </authorList>
    </citation>
    <scope>NUCLEOTIDE SEQUENCE [LARGE SCALE GENOMIC DNA]</scope>
    <source>
        <strain evidence="4">Tucson 14030-0811.24</strain>
    </source>
</reference>